<sequence length="217" mass="24991">MGKIAHGSTRSGNFGIARPKPNVSSRWFRPTLYRMSRSFGADTTAQSTLALTPRDVGKMVTDFDHLDNTCLCLRINVRIAKIDKTERNRLNRKEAFRGLIVFIGYMCGMMNTVLNKAEAEGNWDDVKRIQRDELKTRLAEALINENRMPRQKAKLRWLKEGDANTKYFHPMMSCRKNKNYIGILQDDNGVFTEDEASIKLMILKFYTKLYSSEGHTN</sequence>
<accession>A0AAP0PYI1</accession>
<proteinExistence type="predicted"/>
<organism evidence="1 2">
    <name type="scientific">Stephania cephalantha</name>
    <dbReference type="NCBI Taxonomy" id="152367"/>
    <lineage>
        <taxon>Eukaryota</taxon>
        <taxon>Viridiplantae</taxon>
        <taxon>Streptophyta</taxon>
        <taxon>Embryophyta</taxon>
        <taxon>Tracheophyta</taxon>
        <taxon>Spermatophyta</taxon>
        <taxon>Magnoliopsida</taxon>
        <taxon>Ranunculales</taxon>
        <taxon>Menispermaceae</taxon>
        <taxon>Menispermoideae</taxon>
        <taxon>Cissampelideae</taxon>
        <taxon>Stephania</taxon>
    </lineage>
</organism>
<gene>
    <name evidence="1" type="ORF">Scep_003905</name>
</gene>
<protein>
    <recommendedName>
        <fullName evidence="3">RNA-directed DNA polymerase, eukaryota, reverse transcriptase zinc-binding domain protein</fullName>
    </recommendedName>
</protein>
<dbReference type="Proteomes" id="UP001419268">
    <property type="component" value="Unassembled WGS sequence"/>
</dbReference>
<evidence type="ECO:0000313" key="2">
    <source>
        <dbReference type="Proteomes" id="UP001419268"/>
    </source>
</evidence>
<keyword evidence="2" id="KW-1185">Reference proteome</keyword>
<dbReference type="AlphaFoldDB" id="A0AAP0PYI1"/>
<name>A0AAP0PYI1_9MAGN</name>
<comment type="caution">
    <text evidence="1">The sequence shown here is derived from an EMBL/GenBank/DDBJ whole genome shotgun (WGS) entry which is preliminary data.</text>
</comment>
<evidence type="ECO:0008006" key="3">
    <source>
        <dbReference type="Google" id="ProtNLM"/>
    </source>
</evidence>
<evidence type="ECO:0000313" key="1">
    <source>
        <dbReference type="EMBL" id="KAK9157331.1"/>
    </source>
</evidence>
<dbReference type="EMBL" id="JBBNAG010000002">
    <property type="protein sequence ID" value="KAK9157331.1"/>
    <property type="molecule type" value="Genomic_DNA"/>
</dbReference>
<reference evidence="1 2" key="1">
    <citation type="submission" date="2024-01" db="EMBL/GenBank/DDBJ databases">
        <title>Genome assemblies of Stephania.</title>
        <authorList>
            <person name="Yang L."/>
        </authorList>
    </citation>
    <scope>NUCLEOTIDE SEQUENCE [LARGE SCALE GENOMIC DNA]</scope>
    <source>
        <strain evidence="1">JXDWG</strain>
        <tissue evidence="1">Leaf</tissue>
    </source>
</reference>